<dbReference type="Proteomes" id="UP000053257">
    <property type="component" value="Unassembled WGS sequence"/>
</dbReference>
<dbReference type="HOGENOM" id="CLU_2590571_0_0_1"/>
<sequence length="80" mass="8128">MSARRSLVETTSSKAASSSRCSPAATRAPSCSAAFPWPISSSRTLSSATALLCSLPGSSLISIEKGLDLIRSSSSGFTTS</sequence>
<reference evidence="2 3" key="1">
    <citation type="journal article" date="2014" name="PLoS Genet.">
        <title>Analysis of the Phlebiopsis gigantea genome, transcriptome and secretome provides insight into its pioneer colonization strategies of wood.</title>
        <authorList>
            <person name="Hori C."/>
            <person name="Ishida T."/>
            <person name="Igarashi K."/>
            <person name="Samejima M."/>
            <person name="Suzuki H."/>
            <person name="Master E."/>
            <person name="Ferreira P."/>
            <person name="Ruiz-Duenas F.J."/>
            <person name="Held B."/>
            <person name="Canessa P."/>
            <person name="Larrondo L.F."/>
            <person name="Schmoll M."/>
            <person name="Druzhinina I.S."/>
            <person name="Kubicek C.P."/>
            <person name="Gaskell J.A."/>
            <person name="Kersten P."/>
            <person name="St John F."/>
            <person name="Glasner J."/>
            <person name="Sabat G."/>
            <person name="Splinter BonDurant S."/>
            <person name="Syed K."/>
            <person name="Yadav J."/>
            <person name="Mgbeahuruike A.C."/>
            <person name="Kovalchuk A."/>
            <person name="Asiegbu F.O."/>
            <person name="Lackner G."/>
            <person name="Hoffmeister D."/>
            <person name="Rencoret J."/>
            <person name="Gutierrez A."/>
            <person name="Sun H."/>
            <person name="Lindquist E."/>
            <person name="Barry K."/>
            <person name="Riley R."/>
            <person name="Grigoriev I.V."/>
            <person name="Henrissat B."/>
            <person name="Kues U."/>
            <person name="Berka R.M."/>
            <person name="Martinez A.T."/>
            <person name="Covert S.F."/>
            <person name="Blanchette R.A."/>
            <person name="Cullen D."/>
        </authorList>
    </citation>
    <scope>NUCLEOTIDE SEQUENCE [LARGE SCALE GENOMIC DNA]</scope>
    <source>
        <strain evidence="2 3">11061_1 CR5-6</strain>
    </source>
</reference>
<proteinExistence type="predicted"/>
<name>A0A0C3S320_PHLG1</name>
<organism evidence="2 3">
    <name type="scientific">Phlebiopsis gigantea (strain 11061_1 CR5-6)</name>
    <name type="common">White-rot fungus</name>
    <name type="synonym">Peniophora gigantea</name>
    <dbReference type="NCBI Taxonomy" id="745531"/>
    <lineage>
        <taxon>Eukaryota</taxon>
        <taxon>Fungi</taxon>
        <taxon>Dikarya</taxon>
        <taxon>Basidiomycota</taxon>
        <taxon>Agaricomycotina</taxon>
        <taxon>Agaricomycetes</taxon>
        <taxon>Polyporales</taxon>
        <taxon>Phanerochaetaceae</taxon>
        <taxon>Phlebiopsis</taxon>
    </lineage>
</organism>
<gene>
    <name evidence="2" type="ORF">PHLGIDRAFT_130888</name>
</gene>
<accession>A0A0C3S320</accession>
<evidence type="ECO:0000313" key="3">
    <source>
        <dbReference type="Proteomes" id="UP000053257"/>
    </source>
</evidence>
<evidence type="ECO:0000256" key="1">
    <source>
        <dbReference type="SAM" id="MobiDB-lite"/>
    </source>
</evidence>
<dbReference type="EMBL" id="KN840696">
    <property type="protein sequence ID" value="KIP02175.1"/>
    <property type="molecule type" value="Genomic_DNA"/>
</dbReference>
<keyword evidence="3" id="KW-1185">Reference proteome</keyword>
<feature type="compositionally biased region" description="Low complexity" evidence="1">
    <location>
        <begin position="11"/>
        <end position="30"/>
    </location>
</feature>
<dbReference type="AlphaFoldDB" id="A0A0C3S320"/>
<protein>
    <submittedName>
        <fullName evidence="2">Uncharacterized protein</fullName>
    </submittedName>
</protein>
<evidence type="ECO:0000313" key="2">
    <source>
        <dbReference type="EMBL" id="KIP02175.1"/>
    </source>
</evidence>
<feature type="region of interest" description="Disordered" evidence="1">
    <location>
        <begin position="1"/>
        <end position="30"/>
    </location>
</feature>